<organism evidence="2">
    <name type="scientific">Methyloraptor flagellatus</name>
    <dbReference type="NCBI Taxonomy" id="3162530"/>
    <lineage>
        <taxon>Bacteria</taxon>
        <taxon>Pseudomonadati</taxon>
        <taxon>Pseudomonadota</taxon>
        <taxon>Alphaproteobacteria</taxon>
        <taxon>Hyphomicrobiales</taxon>
        <taxon>Ancalomicrobiaceae</taxon>
        <taxon>Methyloraptor</taxon>
    </lineage>
</organism>
<evidence type="ECO:0008006" key="3">
    <source>
        <dbReference type="Google" id="ProtNLM"/>
    </source>
</evidence>
<feature type="compositionally biased region" description="Low complexity" evidence="1">
    <location>
        <begin position="48"/>
        <end position="63"/>
    </location>
</feature>
<dbReference type="KEGG" id="mflg:ABS361_12150"/>
<dbReference type="EMBL" id="CP158568">
    <property type="protein sequence ID" value="XBY42868.1"/>
    <property type="molecule type" value="Genomic_DNA"/>
</dbReference>
<gene>
    <name evidence="2" type="ORF">ABS361_12150</name>
</gene>
<evidence type="ECO:0000256" key="1">
    <source>
        <dbReference type="SAM" id="MobiDB-lite"/>
    </source>
</evidence>
<feature type="compositionally biased region" description="Pro residues" evidence="1">
    <location>
        <begin position="64"/>
        <end position="74"/>
    </location>
</feature>
<dbReference type="AlphaFoldDB" id="A0AAU7X8A1"/>
<dbReference type="RefSeq" id="WP_407047969.1">
    <property type="nucleotide sequence ID" value="NZ_CP158568.1"/>
</dbReference>
<evidence type="ECO:0000313" key="2">
    <source>
        <dbReference type="EMBL" id="XBY42868.1"/>
    </source>
</evidence>
<reference evidence="2" key="1">
    <citation type="submission" date="2024-06" db="EMBL/GenBank/DDBJ databases">
        <title>Methylostella associata gen. nov., sp. nov., a novel Ancalomicrobiaceae-affiliated facultatively methylotrophic bacteria that feed on methanotrophs of the genus Methylococcus.</title>
        <authorList>
            <person name="Saltykova V."/>
            <person name="Danilova O.V."/>
            <person name="Oshkin I.Y."/>
            <person name="Belova S.E."/>
            <person name="Pimenov N.V."/>
            <person name="Dedysh S.N."/>
        </authorList>
    </citation>
    <scope>NUCLEOTIDE SEQUENCE</scope>
    <source>
        <strain evidence="2">S20</strain>
    </source>
</reference>
<feature type="region of interest" description="Disordered" evidence="1">
    <location>
        <begin position="44"/>
        <end position="95"/>
    </location>
</feature>
<accession>A0AAU7X8A1</accession>
<name>A0AAU7X8A1_9HYPH</name>
<feature type="compositionally biased region" description="Low complexity" evidence="1">
    <location>
        <begin position="78"/>
        <end position="95"/>
    </location>
</feature>
<proteinExistence type="predicted"/>
<protein>
    <recommendedName>
        <fullName evidence="3">DUF1631 family protein</fullName>
    </recommendedName>
</protein>
<sequence>MPPEGLVSEKVKAYLASLSPQARAMLVRTARSSVDRGENSIQNSVILAAADQEAQPQAATAQPRPQPQEAPVSPPGATAPQAPVSATPAPASVPGFGAAPGRAAALAASLSTDPGLRPFATKTQAEQRDAGRQSRASWAQRIEAAFFAPLRPFVIGNELSLKQQGRIYERHLGAIWTWIIRDVAPIDYEQALGADPYDVDADAAPIARKLRRDVASRMLEHLRLVEDDQKARQKLAAQVGGEAAFRDLRDVLYVFQRESAFASLLGQWPATLTAYDVTDQSRVVDSIGVALDELRLAVPFVGVAMLSRTANAILPVLAAVKLAGSSDPRVIAGSRYAGFVEVTLSEIERDVADAETGVRDRLGRGKLFGDLRAYHETMRNLRFALDIDSVPHWLKRAGASRTRISELVAREIEQAPGLVRRALRVESLAGEYGARFDTAAFEDAEFAVRLLVEARIAADSLAVNDLVSRTRKQVEQTLEVVTNKLMADLKGNQVIDRQSLLDALDGAVKLSALVFGDDYASIVRKGRDNIVARPSTRQTG</sequence>